<comment type="caution">
    <text evidence="1">The sequence shown here is derived from an EMBL/GenBank/DDBJ whole genome shotgun (WGS) entry which is preliminary data.</text>
</comment>
<sequence>PHPSLPPHPTSSALLFPQAIVDTGKTMKALLKHVETFEPKMVKVAGLLVKRVSNMAESLTN</sequence>
<feature type="non-terminal residue" evidence="1">
    <location>
        <position position="1"/>
    </location>
</feature>
<gene>
    <name evidence="1" type="ORF">ATANTOWER_027328</name>
</gene>
<proteinExistence type="predicted"/>
<organism evidence="1 2">
    <name type="scientific">Ataeniobius toweri</name>
    <dbReference type="NCBI Taxonomy" id="208326"/>
    <lineage>
        <taxon>Eukaryota</taxon>
        <taxon>Metazoa</taxon>
        <taxon>Chordata</taxon>
        <taxon>Craniata</taxon>
        <taxon>Vertebrata</taxon>
        <taxon>Euteleostomi</taxon>
        <taxon>Actinopterygii</taxon>
        <taxon>Neopterygii</taxon>
        <taxon>Teleostei</taxon>
        <taxon>Neoteleostei</taxon>
        <taxon>Acanthomorphata</taxon>
        <taxon>Ovalentaria</taxon>
        <taxon>Atherinomorphae</taxon>
        <taxon>Cyprinodontiformes</taxon>
        <taxon>Goodeidae</taxon>
        <taxon>Ataeniobius</taxon>
    </lineage>
</organism>
<protein>
    <submittedName>
        <fullName evidence="1">Uncharacterized protein</fullName>
    </submittedName>
</protein>
<evidence type="ECO:0000313" key="2">
    <source>
        <dbReference type="Proteomes" id="UP001345963"/>
    </source>
</evidence>
<dbReference type="CDD" id="cd06223">
    <property type="entry name" value="PRTases_typeI"/>
    <property type="match status" value="1"/>
</dbReference>
<keyword evidence="2" id="KW-1185">Reference proteome</keyword>
<dbReference type="SUPFAM" id="SSF53271">
    <property type="entry name" value="PRTase-like"/>
    <property type="match status" value="1"/>
</dbReference>
<dbReference type="EMBL" id="JAHUTI010016484">
    <property type="protein sequence ID" value="MED6237544.1"/>
    <property type="molecule type" value="Genomic_DNA"/>
</dbReference>
<evidence type="ECO:0000313" key="1">
    <source>
        <dbReference type="EMBL" id="MED6237544.1"/>
    </source>
</evidence>
<dbReference type="Gene3D" id="3.40.50.2020">
    <property type="match status" value="1"/>
</dbReference>
<accession>A0ABU7AHK9</accession>
<reference evidence="1 2" key="1">
    <citation type="submission" date="2021-07" db="EMBL/GenBank/DDBJ databases">
        <authorList>
            <person name="Palmer J.M."/>
        </authorList>
    </citation>
    <scope>NUCLEOTIDE SEQUENCE [LARGE SCALE GENOMIC DNA]</scope>
    <source>
        <strain evidence="1 2">AT_MEX2019</strain>
        <tissue evidence="1">Muscle</tissue>
    </source>
</reference>
<name>A0ABU7AHK9_9TELE</name>
<dbReference type="InterPro" id="IPR029057">
    <property type="entry name" value="PRTase-like"/>
</dbReference>
<dbReference type="InterPro" id="IPR000836">
    <property type="entry name" value="PRTase_dom"/>
</dbReference>
<feature type="non-terminal residue" evidence="1">
    <location>
        <position position="61"/>
    </location>
</feature>
<dbReference type="Proteomes" id="UP001345963">
    <property type="component" value="Unassembled WGS sequence"/>
</dbReference>